<comment type="caution">
    <text evidence="1">The sequence shown here is derived from an EMBL/GenBank/DDBJ whole genome shotgun (WGS) entry which is preliminary data.</text>
</comment>
<dbReference type="AlphaFoldDB" id="A0A364NTE1"/>
<evidence type="ECO:0000313" key="2">
    <source>
        <dbReference type="Proteomes" id="UP000251075"/>
    </source>
</evidence>
<reference evidence="1 2" key="1">
    <citation type="submission" date="2017-11" db="EMBL/GenBank/DDBJ databases">
        <title>Draft genome sequence of magnetotactic bacterium Magnetospirillum kuznetsovii LBB-42.</title>
        <authorList>
            <person name="Grouzdev D.S."/>
            <person name="Rysina M.S."/>
            <person name="Baslerov R.V."/>
            <person name="Koziaeva V."/>
        </authorList>
    </citation>
    <scope>NUCLEOTIDE SEQUENCE [LARGE SCALE GENOMIC DNA]</scope>
    <source>
        <strain evidence="1 2">LBB-42</strain>
    </source>
</reference>
<keyword evidence="2" id="KW-1185">Reference proteome</keyword>
<proteinExistence type="predicted"/>
<protein>
    <submittedName>
        <fullName evidence="1">Uncharacterized protein</fullName>
    </submittedName>
</protein>
<organism evidence="1 2">
    <name type="scientific">Paramagnetospirillum kuznetsovii</name>
    <dbReference type="NCBI Taxonomy" id="2053833"/>
    <lineage>
        <taxon>Bacteria</taxon>
        <taxon>Pseudomonadati</taxon>
        <taxon>Pseudomonadota</taxon>
        <taxon>Alphaproteobacteria</taxon>
        <taxon>Rhodospirillales</taxon>
        <taxon>Magnetospirillaceae</taxon>
        <taxon>Paramagnetospirillum</taxon>
    </lineage>
</organism>
<gene>
    <name evidence="1" type="ORF">CU669_19010</name>
</gene>
<dbReference type="Proteomes" id="UP000251075">
    <property type="component" value="Unassembled WGS sequence"/>
</dbReference>
<accession>A0A364NTE1</accession>
<sequence>MLKGQISGRIKSWRIRSQLNKDDSSFTATEVLVAASVAFDLDQRLATIIDNYERIILNKAKQISKRVILKYCHGEIRISKGVAGQGRDIIGTNDAIPILCVNTTPNDAKISDGYFWNSGRVIADSI</sequence>
<name>A0A364NTE1_9PROT</name>
<dbReference type="EMBL" id="PGTO01000026">
    <property type="protein sequence ID" value="RAU20336.1"/>
    <property type="molecule type" value="Genomic_DNA"/>
</dbReference>
<evidence type="ECO:0000313" key="1">
    <source>
        <dbReference type="EMBL" id="RAU20336.1"/>
    </source>
</evidence>